<feature type="compositionally biased region" description="Gly residues" evidence="6">
    <location>
        <begin position="970"/>
        <end position="1000"/>
    </location>
</feature>
<dbReference type="Proteomes" id="UP000019150">
    <property type="component" value="Chromosome"/>
</dbReference>
<organism evidence="8 9">
    <name type="scientific">Nocardia nova SH22a</name>
    <dbReference type="NCBI Taxonomy" id="1415166"/>
    <lineage>
        <taxon>Bacteria</taxon>
        <taxon>Bacillati</taxon>
        <taxon>Actinomycetota</taxon>
        <taxon>Actinomycetes</taxon>
        <taxon>Mycobacteriales</taxon>
        <taxon>Nocardiaceae</taxon>
        <taxon>Nocardia</taxon>
    </lineage>
</organism>
<protein>
    <submittedName>
        <fullName evidence="8">Putative phage-related minor tail protein</fullName>
    </submittedName>
</protein>
<proteinExistence type="inferred from homology"/>
<feature type="region of interest" description="Disordered" evidence="6">
    <location>
        <begin position="963"/>
        <end position="1007"/>
    </location>
</feature>
<evidence type="ECO:0000256" key="4">
    <source>
        <dbReference type="ARBA" id="ARBA00022807"/>
    </source>
</evidence>
<keyword evidence="9" id="KW-1185">Reference proteome</keyword>
<keyword evidence="3" id="KW-0378">Hydrolase</keyword>
<dbReference type="HOGENOM" id="CLU_270391_0_0_11"/>
<evidence type="ECO:0000313" key="9">
    <source>
        <dbReference type="Proteomes" id="UP000019150"/>
    </source>
</evidence>
<evidence type="ECO:0000256" key="1">
    <source>
        <dbReference type="ARBA" id="ARBA00007074"/>
    </source>
</evidence>
<dbReference type="eggNOG" id="COG5280">
    <property type="taxonomic scope" value="Bacteria"/>
</dbReference>
<dbReference type="PATRIC" id="fig|1415166.3.peg.1813"/>
<comment type="similarity">
    <text evidence="1">Belongs to the peptidase C40 family.</text>
</comment>
<dbReference type="GO" id="GO:0006508">
    <property type="term" value="P:proteolysis"/>
    <property type="evidence" value="ECO:0007669"/>
    <property type="project" value="UniProtKB-KW"/>
</dbReference>
<evidence type="ECO:0000256" key="2">
    <source>
        <dbReference type="ARBA" id="ARBA00022670"/>
    </source>
</evidence>
<feature type="compositionally biased region" description="Low complexity" evidence="6">
    <location>
        <begin position="1061"/>
        <end position="1078"/>
    </location>
</feature>
<feature type="region of interest" description="Disordered" evidence="6">
    <location>
        <begin position="1053"/>
        <end position="1090"/>
    </location>
</feature>
<dbReference type="STRING" id="1415166.NONO_c17900"/>
<dbReference type="GO" id="GO:0008234">
    <property type="term" value="F:cysteine-type peptidase activity"/>
    <property type="evidence" value="ECO:0007669"/>
    <property type="project" value="UniProtKB-KW"/>
</dbReference>
<dbReference type="PROSITE" id="PS51935">
    <property type="entry name" value="NLPC_P60"/>
    <property type="match status" value="1"/>
</dbReference>
<dbReference type="InterPro" id="IPR010090">
    <property type="entry name" value="Phage_tape_meas"/>
</dbReference>
<evidence type="ECO:0000256" key="3">
    <source>
        <dbReference type="ARBA" id="ARBA00022801"/>
    </source>
</evidence>
<dbReference type="eggNOG" id="COG0791">
    <property type="taxonomic scope" value="Bacteria"/>
</dbReference>
<keyword evidence="5" id="KW-0175">Coiled coil</keyword>
<gene>
    <name evidence="8" type="ORF">NONO_c17900</name>
</gene>
<dbReference type="SUPFAM" id="SSF54001">
    <property type="entry name" value="Cysteine proteinases"/>
    <property type="match status" value="1"/>
</dbReference>
<dbReference type="KEGG" id="nno:NONO_c17900"/>
<dbReference type="InterPro" id="IPR000064">
    <property type="entry name" value="NLP_P60_dom"/>
</dbReference>
<reference evidence="8 9" key="1">
    <citation type="journal article" date="2014" name="Appl. Environ. Microbiol.">
        <title>Insights into the Microbial Degradation of Rubber and Gutta-Percha by Analysis of the Complete Genome of Nocardia nova SH22a.</title>
        <authorList>
            <person name="Luo Q."/>
            <person name="Hiessl S."/>
            <person name="Poehlein A."/>
            <person name="Daniel R."/>
            <person name="Steinbuchel A."/>
        </authorList>
    </citation>
    <scope>NUCLEOTIDE SEQUENCE [LARGE SCALE GENOMIC DNA]</scope>
    <source>
        <strain evidence="8">SH22a</strain>
    </source>
</reference>
<dbReference type="AlphaFoldDB" id="W5TB46"/>
<dbReference type="InterPro" id="IPR038765">
    <property type="entry name" value="Papain-like_cys_pep_sf"/>
</dbReference>
<dbReference type="RefSeq" id="WP_025348094.1">
    <property type="nucleotide sequence ID" value="NZ_CP006850.1"/>
</dbReference>
<keyword evidence="4" id="KW-0788">Thiol protease</keyword>
<dbReference type="EMBL" id="CP006850">
    <property type="protein sequence ID" value="AHH16590.1"/>
    <property type="molecule type" value="Genomic_DNA"/>
</dbReference>
<dbReference type="OrthoDB" id="4433665at2"/>
<name>W5TB46_9NOCA</name>
<evidence type="ECO:0000256" key="5">
    <source>
        <dbReference type="SAM" id="Coils"/>
    </source>
</evidence>
<evidence type="ECO:0000256" key="6">
    <source>
        <dbReference type="SAM" id="MobiDB-lite"/>
    </source>
</evidence>
<accession>W5TB46</accession>
<sequence>MADDAIAYATLQVIPSMRGATGGIEKEASSLFGGVGKKVGKLFGGDIADGMQSAKADVDRAAKALAAATEKAAGSHDKAADAAGRLRVAETKLQELRDSGKAKASQIAAAEEAYAKALRGSSTASKNATKDAEALEKAKKAAAEAGGAGEGGAEAGSKFGSTFMSGLGDKLGNLTGAGGKGGLIGATIGAAFSLAALSAPGIFMASLQSGFERQKALDLTQAKLGVDDATMAKIGVAAGRAYVNTFGESVADNAETARVAIQSGLLDESDTAQYTQTVIEQLSGVSEILGEDIPAVARAAGQAVKTGMATDASGAMDLFVAASQNGLNVSEDLLDTVTEYGTQFRKLGLDGSEAMGLINQAVQAGARDSDTAADAIKEFSIRAVDGSDSTTKAFQDLGLNADDISHKFAEGGKSAHDATQQIFDGLRNIQDPLVRGQVAVSLFGTKWEDLGAAFDSFDLSTAAGSLGQVAGAAENALGTISGNAASSIEGAKRSIEASTDAISAALAKAFGPQAAKLADWVTQHQPEILGFMGKLVDGAFAAGDAFLGMSSTGLRAFASFAEGAGGALSGIMKPLGAVTEVFGKLTGSKTMENLGKGLRDFDQSLDSAASTARKMADGIDGTLRPGLDRLRGSVADNITTTQRSEQVFRALGDTVVALPDGHTITLTDNSPEVQAKLDELGIHIEQIPGSKDFKLVANTADGQTAIDAFVTANTGKKIPMNAEVTVNALAGDPTARALIQQQTGGAGDLFGVPGGVNVPTRADGGISRGAQIANRPILWAEAGPEAYIPLSPAKRDKSVPLWFEVGQRLGLLAAMASGGIVPGKAFAQSMDSATYEMGGFSTSSIDCSGMVSATVNSALGLSPFSSRMSTVTEGDWLAKAGAKPGLGAVGSGDISVGWYDNGGGPNGHTAMTLGDGTNVESRGGEGVLVGAQARGANDPIFTDHMHIPAASLLGGDLGKGQTAPALGAGTTSGTGAGTSSSGGTGGSLGGLTGGTSGGSGTSSSGGALAAGGARLPIGVAIPVWVDNWPAGFGSGAGAAASGAGSGITLPGAPSAGSGAVTATDTPGAAGIAPAGTGPVQPSPPQDHPLKNIPGVGDLFNGQMPWYVASSPEQALANLGQQAGQLSTRTATDILGYFTNGDNLKEMLGTAIGIAGMGAGIAGGGGGGPQMVVNNTGMDPKSAATAVERVWRRRTLATQRGGFGR</sequence>
<evidence type="ECO:0000259" key="7">
    <source>
        <dbReference type="PROSITE" id="PS51935"/>
    </source>
</evidence>
<feature type="domain" description="NlpC/P60" evidence="7">
    <location>
        <begin position="813"/>
        <end position="953"/>
    </location>
</feature>
<keyword evidence="2" id="KW-0645">Protease</keyword>
<evidence type="ECO:0000313" key="8">
    <source>
        <dbReference type="EMBL" id="AHH16590.1"/>
    </source>
</evidence>
<dbReference type="Gene3D" id="3.90.1720.10">
    <property type="entry name" value="endopeptidase domain like (from Nostoc punctiforme)"/>
    <property type="match status" value="1"/>
</dbReference>
<feature type="coiled-coil region" evidence="5">
    <location>
        <begin position="51"/>
        <end position="99"/>
    </location>
</feature>
<dbReference type="Pfam" id="PF10145">
    <property type="entry name" value="PhageMin_Tail"/>
    <property type="match status" value="1"/>
</dbReference>